<dbReference type="AlphaFoldDB" id="A0A1E8GPS3"/>
<gene>
    <name evidence="2" type="ORF">BG261_03205</name>
</gene>
<keyword evidence="3" id="KW-1185">Reference proteome</keyword>
<comment type="caution">
    <text evidence="2">The sequence shown here is derived from an EMBL/GenBank/DDBJ whole genome shotgun (WGS) entry which is preliminary data.</text>
</comment>
<dbReference type="OrthoDB" id="2183385at2"/>
<feature type="transmembrane region" description="Helical" evidence="1">
    <location>
        <begin position="128"/>
        <end position="148"/>
    </location>
</feature>
<keyword evidence="1" id="KW-0472">Membrane</keyword>
<feature type="transmembrane region" description="Helical" evidence="1">
    <location>
        <begin position="12"/>
        <end position="34"/>
    </location>
</feature>
<evidence type="ECO:0000313" key="3">
    <source>
        <dbReference type="Proteomes" id="UP000178622"/>
    </source>
</evidence>
<evidence type="ECO:0000256" key="1">
    <source>
        <dbReference type="SAM" id="Phobius"/>
    </source>
</evidence>
<evidence type="ECO:0000313" key="2">
    <source>
        <dbReference type="EMBL" id="OFI49603.1"/>
    </source>
</evidence>
<name>A0A1E8GPS3_9LACT</name>
<dbReference type="STRING" id="1859473.BG261_03205"/>
<keyword evidence="1" id="KW-1133">Transmembrane helix</keyword>
<protein>
    <recommendedName>
        <fullName evidence="4">DUF2975 domain-containing protein</fullName>
    </recommendedName>
</protein>
<feature type="transmembrane region" description="Helical" evidence="1">
    <location>
        <begin position="97"/>
        <end position="116"/>
    </location>
</feature>
<proteinExistence type="predicted"/>
<accession>A0A1E8GPS3</accession>
<feature type="transmembrane region" description="Helical" evidence="1">
    <location>
        <begin position="65"/>
        <end position="85"/>
    </location>
</feature>
<keyword evidence="1" id="KW-0812">Transmembrane</keyword>
<dbReference type="RefSeq" id="WP_070792118.1">
    <property type="nucleotide sequence ID" value="NZ_MKIR01000012.1"/>
</dbReference>
<dbReference type="EMBL" id="MKIR01000012">
    <property type="protein sequence ID" value="OFI49603.1"/>
    <property type="molecule type" value="Genomic_DNA"/>
</dbReference>
<reference evidence="3" key="1">
    <citation type="submission" date="2016-09" db="EMBL/GenBank/DDBJ databases">
        <title>Draft genome sequence of a novel species of the family Streptococcaceae isolated from flowers.</title>
        <authorList>
            <person name="Chuah L.-O."/>
            <person name="Yap K.-P."/>
            <person name="Thong K.L."/>
            <person name="Liong M.T."/>
            <person name="Ahmad R."/>
            <person name="Rusul G."/>
        </authorList>
    </citation>
    <scope>NUCLEOTIDE SEQUENCE [LARGE SCALE GENOMIC DNA]</scope>
    <source>
        <strain evidence="3">DF1</strain>
    </source>
</reference>
<sequence length="163" mass="18351">MQEKEIYFKKAKFWNMVCLVLEFIGVLSGLYSLYTLFTANYKDYKELGEYGDKMSQYLASPLNRGISIISLVISIILLVMYFKANNKLKNEIIPSKVPYYCAIIWSVLSVIINLLITPDMGSVGGMGNFVIIIGIVSMIVGLAIAIVPQLMTLRNLFKLDSED</sequence>
<dbReference type="Proteomes" id="UP000178622">
    <property type="component" value="Unassembled WGS sequence"/>
</dbReference>
<evidence type="ECO:0008006" key="4">
    <source>
        <dbReference type="Google" id="ProtNLM"/>
    </source>
</evidence>
<organism evidence="2 3">
    <name type="scientific">Floricoccus tropicus</name>
    <dbReference type="NCBI Taxonomy" id="1859473"/>
    <lineage>
        <taxon>Bacteria</taxon>
        <taxon>Bacillati</taxon>
        <taxon>Bacillota</taxon>
        <taxon>Bacilli</taxon>
        <taxon>Lactobacillales</taxon>
        <taxon>Streptococcaceae</taxon>
        <taxon>Floricoccus</taxon>
    </lineage>
</organism>